<evidence type="ECO:0000256" key="2">
    <source>
        <dbReference type="ARBA" id="ARBA00022475"/>
    </source>
</evidence>
<feature type="transmembrane region" description="Helical" evidence="6">
    <location>
        <begin position="376"/>
        <end position="395"/>
    </location>
</feature>
<feature type="transmembrane region" description="Helical" evidence="6">
    <location>
        <begin position="81"/>
        <end position="100"/>
    </location>
</feature>
<keyword evidence="2" id="KW-1003">Cell membrane</keyword>
<feature type="transmembrane region" description="Helical" evidence="6">
    <location>
        <begin position="140"/>
        <end position="163"/>
    </location>
</feature>
<dbReference type="InterPro" id="IPR036259">
    <property type="entry name" value="MFS_trans_sf"/>
</dbReference>
<organism evidence="8 9">
    <name type="scientific">Natrinema salsiterrestre</name>
    <dbReference type="NCBI Taxonomy" id="2950540"/>
    <lineage>
        <taxon>Archaea</taxon>
        <taxon>Methanobacteriati</taxon>
        <taxon>Methanobacteriota</taxon>
        <taxon>Stenosarchaea group</taxon>
        <taxon>Halobacteria</taxon>
        <taxon>Halobacteriales</taxon>
        <taxon>Natrialbaceae</taxon>
        <taxon>Natrinema</taxon>
    </lineage>
</organism>
<dbReference type="InterPro" id="IPR050189">
    <property type="entry name" value="MFS_Efflux_Transporters"/>
</dbReference>
<proteinExistence type="predicted"/>
<feature type="transmembrane region" description="Helical" evidence="6">
    <location>
        <begin position="106"/>
        <end position="128"/>
    </location>
</feature>
<keyword evidence="4 6" id="KW-1133">Transmembrane helix</keyword>
<evidence type="ECO:0000256" key="3">
    <source>
        <dbReference type="ARBA" id="ARBA00022692"/>
    </source>
</evidence>
<dbReference type="RefSeq" id="WP_277524224.1">
    <property type="nucleotide sequence ID" value="NZ_JAMQOT010000009.1"/>
</dbReference>
<feature type="transmembrane region" description="Helical" evidence="6">
    <location>
        <begin position="169"/>
        <end position="188"/>
    </location>
</feature>
<dbReference type="InterPro" id="IPR020846">
    <property type="entry name" value="MFS_dom"/>
</dbReference>
<dbReference type="PRINTS" id="PR01036">
    <property type="entry name" value="TCRTETB"/>
</dbReference>
<feature type="transmembrane region" description="Helical" evidence="6">
    <location>
        <begin position="217"/>
        <end position="237"/>
    </location>
</feature>
<feature type="transmembrane region" description="Helical" evidence="6">
    <location>
        <begin position="12"/>
        <end position="31"/>
    </location>
</feature>
<protein>
    <submittedName>
        <fullName evidence="8">MFS transporter</fullName>
    </submittedName>
</protein>
<feature type="domain" description="Major facilitator superfamily (MFS) profile" evidence="7">
    <location>
        <begin position="13"/>
        <end position="399"/>
    </location>
</feature>
<keyword evidence="5 6" id="KW-0472">Membrane</keyword>
<feature type="transmembrane region" description="Helical" evidence="6">
    <location>
        <begin position="281"/>
        <end position="301"/>
    </location>
</feature>
<name>A0A9Q4Q4U2_9EURY</name>
<keyword evidence="3 6" id="KW-0812">Transmembrane</keyword>
<accession>A0A9Q4Q4U2</accession>
<sequence>MSTEDSYSFNYPQLITLLLIPVMAAFSGALINPTIPAIQSTFSHIPNSETLAQMVSTMSAPIVVIVAPIVGYLLDRYKRKPVLIASILIYGFGTSIAFFLDSIYLILLTRVFDGIAVATLMVTVPTLISDYYSGNRRESVMGWYGAIQAGGGAVAALIGGAIASVNWRFIFPIYALALLLLPPVIRYLPEPNVTKTVNDDEIGRLEAAVNIARDSPVLILLFVYFLVTFGMLTMNLIQIEVPYYLRESVGVSSGMTGVALSAAMVAMVVSGSMYGRIRKKLQHATILMVAFGIAAVGYAIISLTNIFAIVLIGILVASGGIGFLLPTVNDWVAAIVKEEYRGRALSGVTTMMYLGFAISPFVPTPLIDTFGRSTTLLIWAGFLLVVTVGLGGLWLSDWDSDPPATASKAD</sequence>
<evidence type="ECO:0000313" key="8">
    <source>
        <dbReference type="EMBL" id="MDF9747842.1"/>
    </source>
</evidence>
<dbReference type="InterPro" id="IPR011701">
    <property type="entry name" value="MFS"/>
</dbReference>
<evidence type="ECO:0000256" key="4">
    <source>
        <dbReference type="ARBA" id="ARBA00022989"/>
    </source>
</evidence>
<dbReference type="PROSITE" id="PS50850">
    <property type="entry name" value="MFS"/>
    <property type="match status" value="1"/>
</dbReference>
<evidence type="ECO:0000256" key="1">
    <source>
        <dbReference type="ARBA" id="ARBA00004651"/>
    </source>
</evidence>
<keyword evidence="9" id="KW-1185">Reference proteome</keyword>
<evidence type="ECO:0000259" key="7">
    <source>
        <dbReference type="PROSITE" id="PS50850"/>
    </source>
</evidence>
<dbReference type="Pfam" id="PF07690">
    <property type="entry name" value="MFS_1"/>
    <property type="match status" value="1"/>
</dbReference>
<dbReference type="AlphaFoldDB" id="A0A9Q4Q4U2"/>
<feature type="transmembrane region" description="Helical" evidence="6">
    <location>
        <begin position="249"/>
        <end position="269"/>
    </location>
</feature>
<evidence type="ECO:0000313" key="9">
    <source>
        <dbReference type="Proteomes" id="UP001154061"/>
    </source>
</evidence>
<gene>
    <name evidence="8" type="ORF">NDI89_19890</name>
</gene>
<dbReference type="PANTHER" id="PTHR43124:SF3">
    <property type="entry name" value="CHLORAMPHENICOL EFFLUX PUMP RV0191"/>
    <property type="match status" value="1"/>
</dbReference>
<feature type="transmembrane region" description="Helical" evidence="6">
    <location>
        <begin position="51"/>
        <end position="74"/>
    </location>
</feature>
<comment type="caution">
    <text evidence="8">The sequence shown here is derived from an EMBL/GenBank/DDBJ whole genome shotgun (WGS) entry which is preliminary data.</text>
</comment>
<dbReference type="GO" id="GO:0022857">
    <property type="term" value="F:transmembrane transporter activity"/>
    <property type="evidence" value="ECO:0007669"/>
    <property type="project" value="InterPro"/>
</dbReference>
<comment type="subcellular location">
    <subcellularLocation>
        <location evidence="1">Cell membrane</location>
        <topology evidence="1">Multi-pass membrane protein</topology>
    </subcellularLocation>
</comment>
<evidence type="ECO:0000256" key="6">
    <source>
        <dbReference type="SAM" id="Phobius"/>
    </source>
</evidence>
<dbReference type="SUPFAM" id="SSF103473">
    <property type="entry name" value="MFS general substrate transporter"/>
    <property type="match status" value="1"/>
</dbReference>
<dbReference type="CDD" id="cd17473">
    <property type="entry name" value="MFS_arabinose_efflux_permease_like"/>
    <property type="match status" value="1"/>
</dbReference>
<feature type="transmembrane region" description="Helical" evidence="6">
    <location>
        <begin position="307"/>
        <end position="332"/>
    </location>
</feature>
<dbReference type="PANTHER" id="PTHR43124">
    <property type="entry name" value="PURINE EFFLUX PUMP PBUE"/>
    <property type="match status" value="1"/>
</dbReference>
<feature type="transmembrane region" description="Helical" evidence="6">
    <location>
        <begin position="344"/>
        <end position="364"/>
    </location>
</feature>
<dbReference type="GO" id="GO:0005886">
    <property type="term" value="C:plasma membrane"/>
    <property type="evidence" value="ECO:0007669"/>
    <property type="project" value="UniProtKB-SubCell"/>
</dbReference>
<dbReference type="Proteomes" id="UP001154061">
    <property type="component" value="Unassembled WGS sequence"/>
</dbReference>
<dbReference type="EMBL" id="JAMQOT010000009">
    <property type="protein sequence ID" value="MDF9747842.1"/>
    <property type="molecule type" value="Genomic_DNA"/>
</dbReference>
<evidence type="ECO:0000256" key="5">
    <source>
        <dbReference type="ARBA" id="ARBA00023136"/>
    </source>
</evidence>
<reference evidence="8" key="1">
    <citation type="submission" date="2022-06" db="EMBL/GenBank/DDBJ databases">
        <title>Natrinema sp. a new haloarchaeum isolate from saline soil.</title>
        <authorList>
            <person name="Strakova D."/>
            <person name="Galisteo C."/>
            <person name="Sanchez-Porro C."/>
            <person name="Ventosa A."/>
        </authorList>
    </citation>
    <scope>NUCLEOTIDE SEQUENCE</scope>
    <source>
        <strain evidence="8">S1CR25-10</strain>
    </source>
</reference>
<dbReference type="Gene3D" id="1.20.1250.20">
    <property type="entry name" value="MFS general substrate transporter like domains"/>
    <property type="match status" value="1"/>
</dbReference>